<reference evidence="2" key="1">
    <citation type="submission" date="2023-06" db="EMBL/GenBank/DDBJ databases">
        <title>Genome-scale phylogeny and comparative genomics of the fungal order Sordariales.</title>
        <authorList>
            <consortium name="Lawrence Berkeley National Laboratory"/>
            <person name="Hensen N."/>
            <person name="Bonometti L."/>
            <person name="Westerberg I."/>
            <person name="Brannstrom I.O."/>
            <person name="Guillou S."/>
            <person name="Cros-Aarteil S."/>
            <person name="Calhoun S."/>
            <person name="Haridas S."/>
            <person name="Kuo A."/>
            <person name="Mondo S."/>
            <person name="Pangilinan J."/>
            <person name="Riley R."/>
            <person name="Labutti K."/>
            <person name="Andreopoulos B."/>
            <person name="Lipzen A."/>
            <person name="Chen C."/>
            <person name="Yanf M."/>
            <person name="Daum C."/>
            <person name="Ng V."/>
            <person name="Clum A."/>
            <person name="Steindorff A."/>
            <person name="Ohm R."/>
            <person name="Martin F."/>
            <person name="Silar P."/>
            <person name="Natvig D."/>
            <person name="Lalanne C."/>
            <person name="Gautier V."/>
            <person name="Ament-Velasquez S.L."/>
            <person name="Kruys A."/>
            <person name="Hutchinson M.I."/>
            <person name="Powell A.J."/>
            <person name="Barry K."/>
            <person name="Miller A.N."/>
            <person name="Grigoriev I.V."/>
            <person name="Debuchy R."/>
            <person name="Gladieux P."/>
            <person name="Thoren M.H."/>
            <person name="Johannesson H."/>
        </authorList>
    </citation>
    <scope>NUCLEOTIDE SEQUENCE</scope>
    <source>
        <strain evidence="2">CBS 540.89</strain>
    </source>
</reference>
<gene>
    <name evidence="2" type="ORF">B0T21DRAFT_415336</name>
</gene>
<evidence type="ECO:0000256" key="1">
    <source>
        <dbReference type="SAM" id="MobiDB-lite"/>
    </source>
</evidence>
<comment type="caution">
    <text evidence="2">The sequence shown here is derived from an EMBL/GenBank/DDBJ whole genome shotgun (WGS) entry which is preliminary data.</text>
</comment>
<evidence type="ECO:0000313" key="3">
    <source>
        <dbReference type="Proteomes" id="UP001172159"/>
    </source>
</evidence>
<organism evidence="2 3">
    <name type="scientific">Apiosordaria backusii</name>
    <dbReference type="NCBI Taxonomy" id="314023"/>
    <lineage>
        <taxon>Eukaryota</taxon>
        <taxon>Fungi</taxon>
        <taxon>Dikarya</taxon>
        <taxon>Ascomycota</taxon>
        <taxon>Pezizomycotina</taxon>
        <taxon>Sordariomycetes</taxon>
        <taxon>Sordariomycetidae</taxon>
        <taxon>Sordariales</taxon>
        <taxon>Lasiosphaeriaceae</taxon>
        <taxon>Apiosordaria</taxon>
    </lineage>
</organism>
<name>A0AA40AIT1_9PEZI</name>
<dbReference type="Proteomes" id="UP001172159">
    <property type="component" value="Unassembled WGS sequence"/>
</dbReference>
<proteinExistence type="predicted"/>
<keyword evidence="3" id="KW-1185">Reference proteome</keyword>
<sequence>MARFTGLGTPQAGAIVRISAVKFSEDEDYQNDDDVDEPQYEAGFSDTTVEEDEGMVEFHRKVPSCEASVPQEGTASTATNAFHDVAKYVNGDCGTPSQLNGGAGAGYISSAPEPRHVAPTEESGLLTPESLRQLPEPPRTPPMPPRSERPSTPSTEPLGNRKYHGNDDWTLNFDNDEMREILDEVLIHSSISLA</sequence>
<feature type="region of interest" description="Disordered" evidence="1">
    <location>
        <begin position="90"/>
        <end position="169"/>
    </location>
</feature>
<dbReference type="EMBL" id="JAUKTV010000014">
    <property type="protein sequence ID" value="KAK0716621.1"/>
    <property type="molecule type" value="Genomic_DNA"/>
</dbReference>
<dbReference type="AlphaFoldDB" id="A0AA40AIT1"/>
<protein>
    <submittedName>
        <fullName evidence="2">Uncharacterized protein</fullName>
    </submittedName>
</protein>
<feature type="compositionally biased region" description="Pro residues" evidence="1">
    <location>
        <begin position="135"/>
        <end position="145"/>
    </location>
</feature>
<accession>A0AA40AIT1</accession>
<evidence type="ECO:0000313" key="2">
    <source>
        <dbReference type="EMBL" id="KAK0716621.1"/>
    </source>
</evidence>